<protein>
    <submittedName>
        <fullName evidence="14">Ion transporter</fullName>
    </submittedName>
</protein>
<evidence type="ECO:0000313" key="14">
    <source>
        <dbReference type="EMBL" id="TAJ44978.1"/>
    </source>
</evidence>
<comment type="caution">
    <text evidence="14">The sequence shown here is derived from an EMBL/GenBank/DDBJ whole genome shotgun (WGS) entry which is preliminary data.</text>
</comment>
<dbReference type="PANTHER" id="PTHR11537">
    <property type="entry name" value="VOLTAGE-GATED POTASSIUM CHANNEL"/>
    <property type="match status" value="1"/>
</dbReference>
<comment type="subcellular location">
    <subcellularLocation>
        <location evidence="1">Membrane</location>
        <topology evidence="1">Multi-pass membrane protein</topology>
    </subcellularLocation>
</comment>
<feature type="transmembrane region" description="Helical" evidence="12">
    <location>
        <begin position="164"/>
        <end position="186"/>
    </location>
</feature>
<dbReference type="Gene3D" id="1.20.120.350">
    <property type="entry name" value="Voltage-gated potassium channels. Chain C"/>
    <property type="match status" value="1"/>
</dbReference>
<sequence>MKPEEPTHKSVKHRIHDILESPFWKNRTTAAVQITLALVILANSVAVVIFTIPGIQPTTQSVLNAAITFCLLVFAAEYILRLWACTSAPTFRERTAERLRFASGIYQIIDLISILPLCFPIFFPQDFALLRIFRLLSIFKLGRYSRRSASLAQLKRVLLRKREIFSLMIFFLVFVILFSSTVMYGVEHDAQPEKFSSIPAAMWWAMMTVTTVGYGDIYPVTPIGQTIASFVTILGVMLLALPSAILASGFIEEHQRKRDDGGSERLDAAVTLLERMGALKEKGHLTSGEFAEYKGLIQRLCQEDEGGGGEETAAETTAGK</sequence>
<feature type="domain" description="Ion transport" evidence="13">
    <location>
        <begin position="33"/>
        <end position="257"/>
    </location>
</feature>
<keyword evidence="10 12" id="KW-0472">Membrane</keyword>
<dbReference type="RefSeq" id="WP_130646792.1">
    <property type="nucleotide sequence ID" value="NZ_PGCL01000002.1"/>
</dbReference>
<dbReference type="GO" id="GO:0001508">
    <property type="term" value="P:action potential"/>
    <property type="evidence" value="ECO:0007669"/>
    <property type="project" value="TreeGrafter"/>
</dbReference>
<evidence type="ECO:0000256" key="3">
    <source>
        <dbReference type="ARBA" id="ARBA00022538"/>
    </source>
</evidence>
<dbReference type="PANTHER" id="PTHR11537:SF254">
    <property type="entry name" value="POTASSIUM VOLTAGE-GATED CHANNEL PROTEIN SHAB"/>
    <property type="match status" value="1"/>
</dbReference>
<proteinExistence type="predicted"/>
<dbReference type="Gene3D" id="1.20.5.110">
    <property type="match status" value="1"/>
</dbReference>
<dbReference type="GO" id="GO:0005249">
    <property type="term" value="F:voltage-gated potassium channel activity"/>
    <property type="evidence" value="ECO:0007669"/>
    <property type="project" value="InterPro"/>
</dbReference>
<dbReference type="OrthoDB" id="56871at2157"/>
<keyword evidence="8 12" id="KW-1133">Transmembrane helix</keyword>
<evidence type="ECO:0000256" key="4">
    <source>
        <dbReference type="ARBA" id="ARBA00022692"/>
    </source>
</evidence>
<dbReference type="AlphaFoldDB" id="A0A483CUI5"/>
<evidence type="ECO:0000256" key="2">
    <source>
        <dbReference type="ARBA" id="ARBA00022448"/>
    </source>
</evidence>
<keyword evidence="4 12" id="KW-0812">Transmembrane</keyword>
<keyword evidence="3" id="KW-0633">Potassium transport</keyword>
<feature type="transmembrane region" description="Helical" evidence="12">
    <location>
        <begin position="227"/>
        <end position="251"/>
    </location>
</feature>
<feature type="transmembrane region" description="Helical" evidence="12">
    <location>
        <begin position="128"/>
        <end position="144"/>
    </location>
</feature>
<evidence type="ECO:0000256" key="8">
    <source>
        <dbReference type="ARBA" id="ARBA00022989"/>
    </source>
</evidence>
<keyword evidence="2" id="KW-0813">Transport</keyword>
<keyword evidence="11" id="KW-0407">Ion channel</keyword>
<dbReference type="Gene3D" id="1.10.287.70">
    <property type="match status" value="1"/>
</dbReference>
<evidence type="ECO:0000256" key="5">
    <source>
        <dbReference type="ARBA" id="ARBA00022826"/>
    </source>
</evidence>
<feature type="transmembrane region" description="Helical" evidence="12">
    <location>
        <begin position="61"/>
        <end position="80"/>
    </location>
</feature>
<evidence type="ECO:0000256" key="6">
    <source>
        <dbReference type="ARBA" id="ARBA00022882"/>
    </source>
</evidence>
<keyword evidence="6" id="KW-0851">Voltage-gated channel</keyword>
<evidence type="ECO:0000313" key="15">
    <source>
        <dbReference type="Proteomes" id="UP000292580"/>
    </source>
</evidence>
<feature type="transmembrane region" description="Helical" evidence="12">
    <location>
        <begin position="101"/>
        <end position="122"/>
    </location>
</feature>
<dbReference type="GO" id="GO:0008076">
    <property type="term" value="C:voltage-gated potassium channel complex"/>
    <property type="evidence" value="ECO:0007669"/>
    <property type="project" value="InterPro"/>
</dbReference>
<dbReference type="EMBL" id="PGCL01000002">
    <property type="protein sequence ID" value="TAJ44978.1"/>
    <property type="molecule type" value="Genomic_DNA"/>
</dbReference>
<dbReference type="PRINTS" id="PR00169">
    <property type="entry name" value="KCHANNEL"/>
</dbReference>
<dbReference type="SUPFAM" id="SSF81324">
    <property type="entry name" value="Voltage-gated potassium channels"/>
    <property type="match status" value="1"/>
</dbReference>
<keyword evidence="9" id="KW-0406">Ion transport</keyword>
<evidence type="ECO:0000256" key="1">
    <source>
        <dbReference type="ARBA" id="ARBA00004141"/>
    </source>
</evidence>
<gene>
    <name evidence="14" type="ORF">CUJ86_06780</name>
</gene>
<dbReference type="FunFam" id="1.10.287.70:FF:000028">
    <property type="entry name" value="potassium voltage-gated channel subfamily D member 3"/>
    <property type="match status" value="1"/>
</dbReference>
<evidence type="ECO:0000259" key="13">
    <source>
        <dbReference type="Pfam" id="PF00520"/>
    </source>
</evidence>
<keyword evidence="7" id="KW-0630">Potassium</keyword>
<evidence type="ECO:0000256" key="7">
    <source>
        <dbReference type="ARBA" id="ARBA00022958"/>
    </source>
</evidence>
<dbReference type="InterPro" id="IPR005821">
    <property type="entry name" value="Ion_trans_dom"/>
</dbReference>
<evidence type="ECO:0000256" key="11">
    <source>
        <dbReference type="ARBA" id="ARBA00023303"/>
    </source>
</evidence>
<dbReference type="InterPro" id="IPR027359">
    <property type="entry name" value="Volt_channel_dom_sf"/>
</dbReference>
<keyword evidence="15" id="KW-1185">Reference proteome</keyword>
<name>A0A483CUI5_9EURY</name>
<accession>A0A483CUI5</accession>
<reference evidence="14 15" key="1">
    <citation type="submission" date="2017-11" db="EMBL/GenBank/DDBJ databases">
        <title>Isolation and Characterization of Methanofollis Species from Methane Seep Offshore SW Taiwan.</title>
        <authorList>
            <person name="Teng N.-H."/>
            <person name="Lai M.-C."/>
            <person name="Chen S.-C."/>
        </authorList>
    </citation>
    <scope>NUCLEOTIDE SEQUENCE [LARGE SCALE GENOMIC DNA]</scope>
    <source>
        <strain evidence="14 15">FWC-SCC2</strain>
    </source>
</reference>
<evidence type="ECO:0000256" key="10">
    <source>
        <dbReference type="ARBA" id="ARBA00023136"/>
    </source>
</evidence>
<feature type="transmembrane region" description="Helical" evidence="12">
    <location>
        <begin position="34"/>
        <end position="55"/>
    </location>
</feature>
<dbReference type="InterPro" id="IPR028325">
    <property type="entry name" value="VG_K_chnl"/>
</dbReference>
<evidence type="ECO:0000256" key="12">
    <source>
        <dbReference type="SAM" id="Phobius"/>
    </source>
</evidence>
<organism evidence="14 15">
    <name type="scientific">Methanofollis fontis</name>
    <dbReference type="NCBI Taxonomy" id="2052832"/>
    <lineage>
        <taxon>Archaea</taxon>
        <taxon>Methanobacteriati</taxon>
        <taxon>Methanobacteriota</taxon>
        <taxon>Stenosarchaea group</taxon>
        <taxon>Methanomicrobia</taxon>
        <taxon>Methanomicrobiales</taxon>
        <taxon>Methanomicrobiaceae</taxon>
        <taxon>Methanofollis</taxon>
    </lineage>
</organism>
<feature type="transmembrane region" description="Helical" evidence="12">
    <location>
        <begin position="198"/>
        <end position="215"/>
    </location>
</feature>
<dbReference type="Pfam" id="PF00520">
    <property type="entry name" value="Ion_trans"/>
    <property type="match status" value="1"/>
</dbReference>
<evidence type="ECO:0000256" key="9">
    <source>
        <dbReference type="ARBA" id="ARBA00023065"/>
    </source>
</evidence>
<keyword evidence="5" id="KW-0631">Potassium channel</keyword>
<dbReference type="Proteomes" id="UP000292580">
    <property type="component" value="Unassembled WGS sequence"/>
</dbReference>